<dbReference type="Pfam" id="PF07221">
    <property type="entry name" value="GlcNAc_2-epim"/>
    <property type="match status" value="2"/>
</dbReference>
<evidence type="ECO:0000256" key="5">
    <source>
        <dbReference type="ARBA" id="ARBA00023235"/>
    </source>
</evidence>
<reference evidence="11 12" key="1">
    <citation type="submission" date="2024-11" db="EMBL/GenBank/DDBJ databases">
        <title>Chromosome-level genome assembly of the freshwater bivalve Anodonta woodiana.</title>
        <authorList>
            <person name="Chen X."/>
        </authorList>
    </citation>
    <scope>NUCLEOTIDE SEQUENCE [LARGE SCALE GENOMIC DNA]</scope>
    <source>
        <strain evidence="11">MN2024</strain>
        <tissue evidence="11">Gills</tissue>
    </source>
</reference>
<comment type="similarity">
    <text evidence="2">Belongs to the N-acylglucosamine 2-epimerase family.</text>
</comment>
<protein>
    <recommendedName>
        <fullName evidence="4">N-acylglucosamine 2-epimerase</fullName>
        <ecNumber evidence="3">5.1.3.8</ecNumber>
    </recommendedName>
    <alternativeName>
        <fullName evidence="8">GlcNAc 2-epimerase</fullName>
    </alternativeName>
    <alternativeName>
        <fullName evidence="6">N-acetyl-D-glucosamine 2-epimerase</fullName>
    </alternativeName>
    <alternativeName>
        <fullName evidence="7">Renin-binding protein</fullName>
    </alternativeName>
</protein>
<name>A0ABD3UUM5_SINWO</name>
<dbReference type="InterPro" id="IPR008928">
    <property type="entry name" value="6-hairpin_glycosidase_sf"/>
</dbReference>
<evidence type="ECO:0000256" key="6">
    <source>
        <dbReference type="ARBA" id="ARBA00031608"/>
    </source>
</evidence>
<dbReference type="GO" id="GO:0050121">
    <property type="term" value="F:N-acylglucosamine 2-epimerase activity"/>
    <property type="evidence" value="ECO:0007669"/>
    <property type="project" value="UniProtKB-EC"/>
</dbReference>
<dbReference type="AlphaFoldDB" id="A0ABD3UUM5"/>
<dbReference type="Proteomes" id="UP001634394">
    <property type="component" value="Unassembled WGS sequence"/>
</dbReference>
<comment type="caution">
    <text evidence="11">The sequence shown here is derived from an EMBL/GenBank/DDBJ whole genome shotgun (WGS) entry which is preliminary data.</text>
</comment>
<evidence type="ECO:0000256" key="3">
    <source>
        <dbReference type="ARBA" id="ARBA00013176"/>
    </source>
</evidence>
<dbReference type="SUPFAM" id="SSF48208">
    <property type="entry name" value="Six-hairpin glycosidases"/>
    <property type="match status" value="1"/>
</dbReference>
<evidence type="ECO:0000256" key="2">
    <source>
        <dbReference type="ARBA" id="ARBA00008558"/>
    </source>
</evidence>
<gene>
    <name evidence="11" type="ORF">ACJMK2_016334</name>
</gene>
<sequence length="405" mass="46856">MSEGRLSEFLQEISQDLDRSVKFWTDNSHDQENGGFFNCLGEKGEIYDDLKYVWLQGRQVWTYCRLYNECERFRTPAILQAAIRGAEFLVKHAKVSSSSQKCALVLTRDGKSIKVQRTIFSECFYVMGMSELSRATGEKQYRDEALAMMDQIVHWVMEDNTELRFGTPFLPGQVPVSSLAIPMMLLCLIDQLETSIPDLGEKYRYVSEWSLKCALMHVQRDGRVILENVSPDGKELPGSVGRLMLPGHSIEAGWFLLQYAQKKGIEDLKKTAIEKFILNPFSYGWDKEYGGLLYFLDVDGYSPTQLEWDMKLWWAHNEAMIAFLMAYQETMDTSFLDKFAQVFDYSYGKFVDKESGEWYGYLSREGKVSLRFKGGPWKGCFHVERCLMMCEKILKNLIQKKPKDV</sequence>
<evidence type="ECO:0000256" key="1">
    <source>
        <dbReference type="ARBA" id="ARBA00004878"/>
    </source>
</evidence>
<keyword evidence="12" id="KW-1185">Reference proteome</keyword>
<dbReference type="Gene3D" id="1.50.10.10">
    <property type="match status" value="1"/>
</dbReference>
<evidence type="ECO:0000256" key="7">
    <source>
        <dbReference type="ARBA" id="ARBA00031909"/>
    </source>
</evidence>
<comment type="pathway">
    <text evidence="1">Amino-sugar metabolism; N-acetylneuraminate degradation.</text>
</comment>
<comment type="subunit">
    <text evidence="10">Homodimer. Forms a heterodimer with renin and inhibits its activity.</text>
</comment>
<proteinExistence type="inferred from homology"/>
<dbReference type="InterPro" id="IPR012341">
    <property type="entry name" value="6hp_glycosidase-like_sf"/>
</dbReference>
<comment type="catalytic activity">
    <reaction evidence="9">
        <text>an N-acyl-D-glucosamine = an N-acyl-D-mannosamine</text>
        <dbReference type="Rhea" id="RHEA:19033"/>
        <dbReference type="ChEBI" id="CHEBI:16062"/>
        <dbReference type="ChEBI" id="CHEBI:17274"/>
        <dbReference type="EC" id="5.1.3.8"/>
    </reaction>
    <physiologicalReaction direction="left-to-right" evidence="9">
        <dbReference type="Rhea" id="RHEA:19034"/>
    </physiologicalReaction>
    <physiologicalReaction direction="right-to-left" evidence="9">
        <dbReference type="Rhea" id="RHEA:19035"/>
    </physiologicalReaction>
</comment>
<evidence type="ECO:0000313" key="11">
    <source>
        <dbReference type="EMBL" id="KAL3852716.1"/>
    </source>
</evidence>
<evidence type="ECO:0000256" key="4">
    <source>
        <dbReference type="ARBA" id="ARBA00014959"/>
    </source>
</evidence>
<evidence type="ECO:0000256" key="8">
    <source>
        <dbReference type="ARBA" id="ARBA00033215"/>
    </source>
</evidence>
<dbReference type="EC" id="5.1.3.8" evidence="3"/>
<dbReference type="FunFam" id="1.50.10.10:FF:000021">
    <property type="entry name" value="N-acylglucosamine 2-epimerase"/>
    <property type="match status" value="1"/>
</dbReference>
<evidence type="ECO:0000256" key="9">
    <source>
        <dbReference type="ARBA" id="ARBA00034243"/>
    </source>
</evidence>
<evidence type="ECO:0000313" key="12">
    <source>
        <dbReference type="Proteomes" id="UP001634394"/>
    </source>
</evidence>
<dbReference type="InterPro" id="IPR010819">
    <property type="entry name" value="AGE/CE"/>
</dbReference>
<accession>A0ABD3UUM5</accession>
<dbReference type="EMBL" id="JBJQND010000015">
    <property type="protein sequence ID" value="KAL3852716.1"/>
    <property type="molecule type" value="Genomic_DNA"/>
</dbReference>
<evidence type="ECO:0000256" key="10">
    <source>
        <dbReference type="ARBA" id="ARBA00046544"/>
    </source>
</evidence>
<organism evidence="11 12">
    <name type="scientific">Sinanodonta woodiana</name>
    <name type="common">Chinese pond mussel</name>
    <name type="synonym">Anodonta woodiana</name>
    <dbReference type="NCBI Taxonomy" id="1069815"/>
    <lineage>
        <taxon>Eukaryota</taxon>
        <taxon>Metazoa</taxon>
        <taxon>Spiralia</taxon>
        <taxon>Lophotrochozoa</taxon>
        <taxon>Mollusca</taxon>
        <taxon>Bivalvia</taxon>
        <taxon>Autobranchia</taxon>
        <taxon>Heteroconchia</taxon>
        <taxon>Palaeoheterodonta</taxon>
        <taxon>Unionida</taxon>
        <taxon>Unionoidea</taxon>
        <taxon>Unionidae</taxon>
        <taxon>Unioninae</taxon>
        <taxon>Sinanodonta</taxon>
    </lineage>
</organism>
<keyword evidence="5" id="KW-0413">Isomerase</keyword>
<dbReference type="PANTHER" id="PTHR15108">
    <property type="entry name" value="N-ACYLGLUCOSAMINE-2-EPIMERASE"/>
    <property type="match status" value="1"/>
</dbReference>